<keyword evidence="4" id="KW-1185">Reference proteome</keyword>
<protein>
    <submittedName>
        <fullName evidence="3">M23 family metallopeptidase</fullName>
    </submittedName>
</protein>
<dbReference type="GO" id="GO:0004222">
    <property type="term" value="F:metalloendopeptidase activity"/>
    <property type="evidence" value="ECO:0007669"/>
    <property type="project" value="TreeGrafter"/>
</dbReference>
<reference evidence="3" key="1">
    <citation type="submission" date="2022-10" db="EMBL/GenBank/DDBJ databases">
        <authorList>
            <person name="Yu W.X."/>
        </authorList>
    </citation>
    <scope>NUCLEOTIDE SEQUENCE</scope>
    <source>
        <strain evidence="3">D04</strain>
    </source>
</reference>
<dbReference type="PANTHER" id="PTHR21666:SF286">
    <property type="entry name" value="LIPOPROTEIN NLPD"/>
    <property type="match status" value="1"/>
</dbReference>
<gene>
    <name evidence="3" type="ORF">OM074_01220</name>
</gene>
<dbReference type="FunFam" id="2.70.70.10:FF:000006">
    <property type="entry name" value="M23 family peptidase"/>
    <property type="match status" value="1"/>
</dbReference>
<accession>A0AAE3MAE7</accession>
<name>A0AAE3MAE7_9BACT</name>
<dbReference type="Gene3D" id="2.70.70.10">
    <property type="entry name" value="Glucose Permease (Domain IIA)"/>
    <property type="match status" value="1"/>
</dbReference>
<feature type="domain" description="M23ase beta-sheet core" evidence="2">
    <location>
        <begin position="199"/>
        <end position="295"/>
    </location>
</feature>
<dbReference type="Pfam" id="PF01551">
    <property type="entry name" value="Peptidase_M23"/>
    <property type="match status" value="1"/>
</dbReference>
<dbReference type="InterPro" id="IPR050570">
    <property type="entry name" value="Cell_wall_metabolism_enzyme"/>
</dbReference>
<dbReference type="Proteomes" id="UP001207408">
    <property type="component" value="Unassembled WGS sequence"/>
</dbReference>
<keyword evidence="1" id="KW-1133">Transmembrane helix</keyword>
<proteinExistence type="predicted"/>
<dbReference type="RefSeq" id="WP_301197444.1">
    <property type="nucleotide sequence ID" value="NZ_JAPDPI010000001.1"/>
</dbReference>
<evidence type="ECO:0000256" key="1">
    <source>
        <dbReference type="SAM" id="Phobius"/>
    </source>
</evidence>
<feature type="transmembrane region" description="Helical" evidence="1">
    <location>
        <begin position="29"/>
        <end position="51"/>
    </location>
</feature>
<dbReference type="InterPro" id="IPR016047">
    <property type="entry name" value="M23ase_b-sheet_dom"/>
</dbReference>
<organism evidence="3 4">
    <name type="scientific">Plebeiibacterium marinum</name>
    <dbReference type="NCBI Taxonomy" id="2992111"/>
    <lineage>
        <taxon>Bacteria</taxon>
        <taxon>Pseudomonadati</taxon>
        <taxon>Bacteroidota</taxon>
        <taxon>Bacteroidia</taxon>
        <taxon>Marinilabiliales</taxon>
        <taxon>Marinilabiliaceae</taxon>
        <taxon>Plebeiibacterium</taxon>
    </lineage>
</organism>
<comment type="caution">
    <text evidence="3">The sequence shown here is derived from an EMBL/GenBank/DDBJ whole genome shotgun (WGS) entry which is preliminary data.</text>
</comment>
<dbReference type="EMBL" id="JAPDPI010000001">
    <property type="protein sequence ID" value="MCW3804221.1"/>
    <property type="molecule type" value="Genomic_DNA"/>
</dbReference>
<dbReference type="SUPFAM" id="SSF51261">
    <property type="entry name" value="Duplicated hybrid motif"/>
    <property type="match status" value="1"/>
</dbReference>
<dbReference type="AlphaFoldDB" id="A0AAE3MAE7"/>
<keyword evidence="1" id="KW-0472">Membrane</keyword>
<evidence type="ECO:0000313" key="3">
    <source>
        <dbReference type="EMBL" id="MCW3804221.1"/>
    </source>
</evidence>
<sequence>MSKVKFRYNPDTLSYDKIETGFKYYVSRFFIHFVFSGLLGLVYFFAYTYLIDSPKEKRLIRENARLTTQYEILGKRLDETVKVLDDIQRRDENIYRVIFQADSIPNSIRKAGFGGVNRYAPLEDLDNSELVISTAKKLDVIMKQAYVQSKSFDEIVELAKRNEDLLKCTPAIMPISNKDLKRTASGWGYRIHPIYKTRKFHSGMDFTAPTGTDIYATGDGKVSKITREKTGYGNRIEIDHGFGFKTLYAHMDAFNVKKGQKVKRGDVIGFVGNTGTSTAPHLHYEVHVKDKKVNPSHYYFNDLTAEEYEEMISISSNSNQTFD</sequence>
<dbReference type="InterPro" id="IPR011055">
    <property type="entry name" value="Dup_hybrid_motif"/>
</dbReference>
<keyword evidence="1" id="KW-0812">Transmembrane</keyword>
<dbReference type="CDD" id="cd12797">
    <property type="entry name" value="M23_peptidase"/>
    <property type="match status" value="1"/>
</dbReference>
<evidence type="ECO:0000313" key="4">
    <source>
        <dbReference type="Proteomes" id="UP001207408"/>
    </source>
</evidence>
<dbReference type="PANTHER" id="PTHR21666">
    <property type="entry name" value="PEPTIDASE-RELATED"/>
    <property type="match status" value="1"/>
</dbReference>
<evidence type="ECO:0000259" key="2">
    <source>
        <dbReference type="Pfam" id="PF01551"/>
    </source>
</evidence>